<dbReference type="KEGG" id="dpm:FNV33_02935"/>
<feature type="compositionally biased region" description="Polar residues" evidence="1">
    <location>
        <begin position="80"/>
        <end position="92"/>
    </location>
</feature>
<dbReference type="AlphaFoldDB" id="A0A516GHP8"/>
<name>A0A516GHP8_9LACT</name>
<sequence length="99" mass="11515">MVKSIVKKHEAILEAKGIDPDDWHEETFKSVMAEMTYRPTKHQRNQLIEFKRKEEIEAFEEEMIELLKEKIEREEKAPSSGKQNSLINSNSGEPEGGEQ</sequence>
<evidence type="ECO:0000256" key="1">
    <source>
        <dbReference type="SAM" id="MobiDB-lite"/>
    </source>
</evidence>
<reference evidence="2 3" key="1">
    <citation type="submission" date="2019-07" db="EMBL/GenBank/DDBJ databases">
        <title>Genome assembly of a nasal isolate of Dolosigranulum pigrum from a chronic sinusitis patient.</title>
        <authorList>
            <person name="Baig S."/>
            <person name="Overballe-Petersen S."/>
            <person name="Kaspar U."/>
            <person name="Rendboe A."/>
            <person name="de Man T."/>
            <person name="Liu C."/>
            <person name="Price L.B."/>
            <person name="Stegger M."/>
            <person name="Becker K."/>
            <person name="Skytt Andersen P."/>
        </authorList>
    </citation>
    <scope>NUCLEOTIDE SEQUENCE [LARGE SCALE GENOMIC DNA]</scope>
    <source>
        <strain evidence="2 3">83VPs-KB5</strain>
    </source>
</reference>
<accession>A0A516GHP8</accession>
<evidence type="ECO:0000313" key="2">
    <source>
        <dbReference type="EMBL" id="QDO91053.1"/>
    </source>
</evidence>
<organism evidence="2 3">
    <name type="scientific">Dolosigranulum pigrum</name>
    <dbReference type="NCBI Taxonomy" id="29394"/>
    <lineage>
        <taxon>Bacteria</taxon>
        <taxon>Bacillati</taxon>
        <taxon>Bacillota</taxon>
        <taxon>Bacilli</taxon>
        <taxon>Lactobacillales</taxon>
        <taxon>Carnobacteriaceae</taxon>
        <taxon>Dolosigranulum</taxon>
    </lineage>
</organism>
<feature type="region of interest" description="Disordered" evidence="1">
    <location>
        <begin position="73"/>
        <end position="99"/>
    </location>
</feature>
<protein>
    <submittedName>
        <fullName evidence="2">Uncharacterized protein</fullName>
    </submittedName>
</protein>
<gene>
    <name evidence="2" type="ORF">FNV33_02935</name>
</gene>
<evidence type="ECO:0000313" key="3">
    <source>
        <dbReference type="Proteomes" id="UP000315953"/>
    </source>
</evidence>
<dbReference type="RefSeq" id="WP_143333217.1">
    <property type="nucleotide sequence ID" value="NZ_CP041626.1"/>
</dbReference>
<dbReference type="EMBL" id="CP041626">
    <property type="protein sequence ID" value="QDO91053.1"/>
    <property type="molecule type" value="Genomic_DNA"/>
</dbReference>
<dbReference type="Proteomes" id="UP000315953">
    <property type="component" value="Chromosome"/>
</dbReference>
<proteinExistence type="predicted"/>